<name>A0ABQ9X0X2_9EUKA</name>
<reference evidence="1 2" key="1">
    <citation type="journal article" date="2022" name="bioRxiv">
        <title>Genomics of Preaxostyla Flagellates Illuminates Evolutionary Transitions and the Path Towards Mitochondrial Loss.</title>
        <authorList>
            <person name="Novak L.V.F."/>
            <person name="Treitli S.C."/>
            <person name="Pyrih J."/>
            <person name="Halakuc P."/>
            <person name="Pipaliya S.V."/>
            <person name="Vacek V."/>
            <person name="Brzon O."/>
            <person name="Soukal P."/>
            <person name="Eme L."/>
            <person name="Dacks J.B."/>
            <person name="Karnkowska A."/>
            <person name="Elias M."/>
            <person name="Hampl V."/>
        </authorList>
    </citation>
    <scope>NUCLEOTIDE SEQUENCE [LARGE SCALE GENOMIC DNA]</scope>
    <source>
        <strain evidence="1">NAU3</strain>
        <tissue evidence="1">Gut</tissue>
    </source>
</reference>
<organism evidence="1 2">
    <name type="scientific">Blattamonas nauphoetae</name>
    <dbReference type="NCBI Taxonomy" id="2049346"/>
    <lineage>
        <taxon>Eukaryota</taxon>
        <taxon>Metamonada</taxon>
        <taxon>Preaxostyla</taxon>
        <taxon>Oxymonadida</taxon>
        <taxon>Blattamonas</taxon>
    </lineage>
</organism>
<sequence>MNTPPIAEYHRQLALHQSLNIIGHIGQYRSTNRRLASAISFHQSQISIGQYRSTNRRLASASIVPPIAD</sequence>
<protein>
    <submittedName>
        <fullName evidence="1">Uncharacterized protein</fullName>
    </submittedName>
</protein>
<evidence type="ECO:0000313" key="1">
    <source>
        <dbReference type="EMBL" id="KAK2945345.1"/>
    </source>
</evidence>
<accession>A0ABQ9X0X2</accession>
<dbReference type="Proteomes" id="UP001281761">
    <property type="component" value="Unassembled WGS sequence"/>
</dbReference>
<dbReference type="EMBL" id="JARBJD010000264">
    <property type="protein sequence ID" value="KAK2945345.1"/>
    <property type="molecule type" value="Genomic_DNA"/>
</dbReference>
<evidence type="ECO:0000313" key="2">
    <source>
        <dbReference type="Proteomes" id="UP001281761"/>
    </source>
</evidence>
<proteinExistence type="predicted"/>
<gene>
    <name evidence="1" type="ORF">BLNAU_19734</name>
</gene>
<comment type="caution">
    <text evidence="1">The sequence shown here is derived from an EMBL/GenBank/DDBJ whole genome shotgun (WGS) entry which is preliminary data.</text>
</comment>
<keyword evidence="2" id="KW-1185">Reference proteome</keyword>